<evidence type="ECO:0000313" key="2">
    <source>
        <dbReference type="EMBL" id="KAK0434720.1"/>
    </source>
</evidence>
<sequence>MSTWATWVMEITVLEPAPLQLEKEIKCWRGSYQSTIHNTHSNVERLRDTALDTWSDDVAIGEDIVNWGRQALEIPSSFALYDAVELLCLFYEIFIVLDHQKLQAQLDALNHMKRQFQLRACQRTIQQNVIMSHLRQNQNFEPAPAPDVPAKFCGSEDEMPTGSEDEMSTSSADEDTSEPVGISSSILPGKNSRLVFEIPYPFTSVPGVQPGNPWHKIVIQWVGVLRKVYDVVFQPSDGRLSLSRGVDTTVSIALQQMCQTPSRVRQHADWAFLVKQTQLARIMTELSRPWFYGCKEELHTAKVFRVHRLGDRLGLLLNEWTPRQERTQWEQHAKARSFKPRGGQGTLIKTPDEFIEALETHQALVPRQSYPIAVYFLLSERNYAQAWHSWLGPALESHGYDVSELHSRGIQGFFADLKSNLEIRWQRGKGVVAVADPHLQVILTRSVEHTHVRELVKTHTFQNQFVQWPTRSTGQKASSSECSANKRKAEEPEPTLTPTRNQKRKEAKQQKHFSAAETPALQDNCTASPPTRETPPASKSASPLACFKCQDLPPNQRCVQDVFVRRHTDFLDSKGFLPGDGITLVPPDLQMKTTRSIHPKLVRDLRHISDEMDQLGVSGANLFSCRGYFAPIHLDIDATRGICCQLEWDGLEEWCEFSFCQAEWGYYLVTESNMLWTFNSNALHGTMSPSQESVMRLRGGSGKHVSVRRKDHRKALEYARIRDQYELRKEYWDTVPTSV</sequence>
<feature type="compositionally biased region" description="Polar residues" evidence="1">
    <location>
        <begin position="470"/>
        <end position="483"/>
    </location>
</feature>
<protein>
    <submittedName>
        <fullName evidence="2">Uncharacterized protein</fullName>
    </submittedName>
</protein>
<dbReference type="AlphaFoldDB" id="A0AA39MII2"/>
<dbReference type="EMBL" id="JAUEPT010000069">
    <property type="protein sequence ID" value="KAK0434720.1"/>
    <property type="molecule type" value="Genomic_DNA"/>
</dbReference>
<evidence type="ECO:0000313" key="3">
    <source>
        <dbReference type="Proteomes" id="UP001175226"/>
    </source>
</evidence>
<feature type="compositionally biased region" description="Polar residues" evidence="1">
    <location>
        <begin position="521"/>
        <end position="540"/>
    </location>
</feature>
<dbReference type="Proteomes" id="UP001175226">
    <property type="component" value="Unassembled WGS sequence"/>
</dbReference>
<name>A0AA39MII2_9AGAR</name>
<organism evidence="2 3">
    <name type="scientific">Armillaria borealis</name>
    <dbReference type="NCBI Taxonomy" id="47425"/>
    <lineage>
        <taxon>Eukaryota</taxon>
        <taxon>Fungi</taxon>
        <taxon>Dikarya</taxon>
        <taxon>Basidiomycota</taxon>
        <taxon>Agaricomycotina</taxon>
        <taxon>Agaricomycetes</taxon>
        <taxon>Agaricomycetidae</taxon>
        <taxon>Agaricales</taxon>
        <taxon>Marasmiineae</taxon>
        <taxon>Physalacriaceae</taxon>
        <taxon>Armillaria</taxon>
    </lineage>
</organism>
<proteinExistence type="predicted"/>
<evidence type="ECO:0000256" key="1">
    <source>
        <dbReference type="SAM" id="MobiDB-lite"/>
    </source>
</evidence>
<keyword evidence="3" id="KW-1185">Reference proteome</keyword>
<feature type="compositionally biased region" description="Acidic residues" evidence="1">
    <location>
        <begin position="155"/>
        <end position="177"/>
    </location>
</feature>
<reference evidence="2" key="1">
    <citation type="submission" date="2023-06" db="EMBL/GenBank/DDBJ databases">
        <authorList>
            <consortium name="Lawrence Berkeley National Laboratory"/>
            <person name="Ahrendt S."/>
            <person name="Sahu N."/>
            <person name="Indic B."/>
            <person name="Wong-Bajracharya J."/>
            <person name="Merenyi Z."/>
            <person name="Ke H.-M."/>
            <person name="Monk M."/>
            <person name="Kocsube S."/>
            <person name="Drula E."/>
            <person name="Lipzen A."/>
            <person name="Balint B."/>
            <person name="Henrissat B."/>
            <person name="Andreopoulos B."/>
            <person name="Martin F.M."/>
            <person name="Harder C.B."/>
            <person name="Rigling D."/>
            <person name="Ford K.L."/>
            <person name="Foster G.D."/>
            <person name="Pangilinan J."/>
            <person name="Papanicolaou A."/>
            <person name="Barry K."/>
            <person name="LaButti K."/>
            <person name="Viragh M."/>
            <person name="Koriabine M."/>
            <person name="Yan M."/>
            <person name="Riley R."/>
            <person name="Champramary S."/>
            <person name="Plett K.L."/>
            <person name="Tsai I.J."/>
            <person name="Slot J."/>
            <person name="Sipos G."/>
            <person name="Plett J."/>
            <person name="Nagy L.G."/>
            <person name="Grigoriev I.V."/>
        </authorList>
    </citation>
    <scope>NUCLEOTIDE SEQUENCE</scope>
    <source>
        <strain evidence="2">FPL87.14</strain>
    </source>
</reference>
<accession>A0AA39MII2</accession>
<comment type="caution">
    <text evidence="2">The sequence shown here is derived from an EMBL/GenBank/DDBJ whole genome shotgun (WGS) entry which is preliminary data.</text>
</comment>
<feature type="region of interest" description="Disordered" evidence="1">
    <location>
        <begin position="470"/>
        <end position="540"/>
    </location>
</feature>
<gene>
    <name evidence="2" type="ORF">EV421DRAFT_1909192</name>
</gene>
<feature type="region of interest" description="Disordered" evidence="1">
    <location>
        <begin position="145"/>
        <end position="185"/>
    </location>
</feature>